<reference evidence="2" key="1">
    <citation type="journal article" date="2021" name="J Fungi (Basel)">
        <title>Genomic and Metabolomic Analyses of the Marine Fungus Emericellopsis cladophorae: Insights into Saltwater Adaptability Mechanisms and Its Biosynthetic Potential.</title>
        <authorList>
            <person name="Goncalves M.F.M."/>
            <person name="Hilario S."/>
            <person name="Van de Peer Y."/>
            <person name="Esteves A.C."/>
            <person name="Alves A."/>
        </authorList>
    </citation>
    <scope>NUCLEOTIDE SEQUENCE</scope>
    <source>
        <strain evidence="2">MUM 19.33</strain>
    </source>
</reference>
<comment type="caution">
    <text evidence="2">The sequence shown here is derived from an EMBL/GenBank/DDBJ whole genome shotgun (WGS) entry which is preliminary data.</text>
</comment>
<gene>
    <name evidence="2" type="ORF">J7T54_001183</name>
</gene>
<dbReference type="AlphaFoldDB" id="A0A9Q0BDY7"/>
<protein>
    <submittedName>
        <fullName evidence="2">Uncharacterized protein</fullName>
    </submittedName>
</protein>
<proteinExistence type="predicted"/>
<accession>A0A9Q0BDY7</accession>
<dbReference type="Proteomes" id="UP001055219">
    <property type="component" value="Unassembled WGS sequence"/>
</dbReference>
<feature type="chain" id="PRO_5040406458" evidence="1">
    <location>
        <begin position="16"/>
        <end position="232"/>
    </location>
</feature>
<keyword evidence="1" id="KW-0732">Signal</keyword>
<dbReference type="EMBL" id="JAGIXG020000029">
    <property type="protein sequence ID" value="KAI6780679.1"/>
    <property type="molecule type" value="Genomic_DNA"/>
</dbReference>
<evidence type="ECO:0000313" key="2">
    <source>
        <dbReference type="EMBL" id="KAI6780679.1"/>
    </source>
</evidence>
<sequence>MKFINIFSLASLVLAAPSKLPARQETAAGNMPQPVPGNMQQPAAGNMQQTAIGTLQNMAENLPEISPALKGLVDKAAESENTVKEAVDAAASAGEDAEALKGAYEMIRQALQGGSDAIKKSTTGGTQGVTENATGLTQEEVDLLEKVVTTTKDNIASFQDVIEGTDTKPQPAVTEDIEGEVDAVKDATQSFVGTIVEFADAASKSSGSDTVDIVGLKTATQELRNTLGDFIN</sequence>
<dbReference type="OrthoDB" id="10361131at2759"/>
<dbReference type="GeneID" id="75827702"/>
<organism evidence="2 3">
    <name type="scientific">Emericellopsis cladophorae</name>
    <dbReference type="NCBI Taxonomy" id="2686198"/>
    <lineage>
        <taxon>Eukaryota</taxon>
        <taxon>Fungi</taxon>
        <taxon>Dikarya</taxon>
        <taxon>Ascomycota</taxon>
        <taxon>Pezizomycotina</taxon>
        <taxon>Sordariomycetes</taxon>
        <taxon>Hypocreomycetidae</taxon>
        <taxon>Hypocreales</taxon>
        <taxon>Bionectriaceae</taxon>
        <taxon>Emericellopsis</taxon>
    </lineage>
</organism>
<dbReference type="RefSeq" id="XP_051361535.1">
    <property type="nucleotide sequence ID" value="XM_051507237.1"/>
</dbReference>
<reference evidence="2" key="2">
    <citation type="submission" date="2022-07" db="EMBL/GenBank/DDBJ databases">
        <authorList>
            <person name="Goncalves M.F.M."/>
            <person name="Hilario S."/>
            <person name="Van De Peer Y."/>
            <person name="Esteves A.C."/>
            <person name="Alves A."/>
        </authorList>
    </citation>
    <scope>NUCLEOTIDE SEQUENCE</scope>
    <source>
        <strain evidence="2">MUM 19.33</strain>
    </source>
</reference>
<keyword evidence="3" id="KW-1185">Reference proteome</keyword>
<evidence type="ECO:0000256" key="1">
    <source>
        <dbReference type="SAM" id="SignalP"/>
    </source>
</evidence>
<evidence type="ECO:0000313" key="3">
    <source>
        <dbReference type="Proteomes" id="UP001055219"/>
    </source>
</evidence>
<feature type="signal peptide" evidence="1">
    <location>
        <begin position="1"/>
        <end position="15"/>
    </location>
</feature>
<name>A0A9Q0BDY7_9HYPO</name>